<protein>
    <submittedName>
        <fullName evidence="3">Cobalamin biosynthesis protein</fullName>
    </submittedName>
</protein>
<dbReference type="GO" id="GO:0009236">
    <property type="term" value="P:cobalamin biosynthetic process"/>
    <property type="evidence" value="ECO:0007669"/>
    <property type="project" value="InterPro"/>
</dbReference>
<dbReference type="AlphaFoldDB" id="A0A832RUL9"/>
<dbReference type="SUPFAM" id="SSF159672">
    <property type="entry name" value="CbiG N-terminal domain-like"/>
    <property type="match status" value="1"/>
</dbReference>
<name>A0A832RUL9_9EURY</name>
<evidence type="ECO:0000259" key="2">
    <source>
        <dbReference type="Pfam" id="PF11760"/>
    </source>
</evidence>
<dbReference type="Gene3D" id="3.40.50.11220">
    <property type="match status" value="1"/>
</dbReference>
<dbReference type="InterPro" id="IPR038029">
    <property type="entry name" value="GbiG_N_sf"/>
</dbReference>
<evidence type="ECO:0000313" key="3">
    <source>
        <dbReference type="EMBL" id="HIH69592.1"/>
    </source>
</evidence>
<gene>
    <name evidence="3" type="ORF">HA299_03080</name>
</gene>
<evidence type="ECO:0000259" key="1">
    <source>
        <dbReference type="Pfam" id="PF01890"/>
    </source>
</evidence>
<evidence type="ECO:0000313" key="4">
    <source>
        <dbReference type="Proteomes" id="UP000600363"/>
    </source>
</evidence>
<organism evidence="3 4">
    <name type="scientific">Methermicoccus shengliensis</name>
    <dbReference type="NCBI Taxonomy" id="660064"/>
    <lineage>
        <taxon>Archaea</taxon>
        <taxon>Methanobacteriati</taxon>
        <taxon>Methanobacteriota</taxon>
        <taxon>Stenosarchaea group</taxon>
        <taxon>Methanomicrobia</taxon>
        <taxon>Methanosarcinales</taxon>
        <taxon>Methermicoccaceae</taxon>
        <taxon>Methermicoccus</taxon>
    </lineage>
</organism>
<dbReference type="PANTHER" id="PTHR37477:SF1">
    <property type="entry name" value="COBALT-PRECORRIN-5A HYDROLASE"/>
    <property type="match status" value="1"/>
</dbReference>
<comment type="caution">
    <text evidence="3">The sequence shown here is derived from an EMBL/GenBank/DDBJ whole genome shotgun (WGS) entry which is preliminary data.</text>
</comment>
<dbReference type="Pfam" id="PF01890">
    <property type="entry name" value="CbiG_C"/>
    <property type="match status" value="1"/>
</dbReference>
<dbReference type="Proteomes" id="UP000600363">
    <property type="component" value="Unassembled WGS sequence"/>
</dbReference>
<dbReference type="InterPro" id="IPR052553">
    <property type="entry name" value="CbiG_hydrolase"/>
</dbReference>
<reference evidence="3" key="1">
    <citation type="journal article" date="2020" name="bioRxiv">
        <title>A rank-normalized archaeal taxonomy based on genome phylogeny resolves widespread incomplete and uneven classifications.</title>
        <authorList>
            <person name="Rinke C."/>
            <person name="Chuvochina M."/>
            <person name="Mussig A.J."/>
            <person name="Chaumeil P.-A."/>
            <person name="Waite D.W."/>
            <person name="Whitman W.B."/>
            <person name="Parks D.H."/>
            <person name="Hugenholtz P."/>
        </authorList>
    </citation>
    <scope>NUCLEOTIDE SEQUENCE</scope>
    <source>
        <strain evidence="3">UBA12518</strain>
    </source>
</reference>
<feature type="domain" description="Cobalamin synthesis G N-terminal" evidence="2">
    <location>
        <begin position="38"/>
        <end position="109"/>
    </location>
</feature>
<dbReference type="Gene3D" id="3.30.420.180">
    <property type="entry name" value="CobE/GbiG C-terminal domain"/>
    <property type="match status" value="1"/>
</dbReference>
<dbReference type="Pfam" id="PF11760">
    <property type="entry name" value="CbiG_N"/>
    <property type="match status" value="1"/>
</dbReference>
<dbReference type="InterPro" id="IPR021744">
    <property type="entry name" value="CbiG_N"/>
</dbReference>
<proteinExistence type="predicted"/>
<dbReference type="SUPFAM" id="SSF159664">
    <property type="entry name" value="CobE/GbiG C-terminal domain-like"/>
    <property type="match status" value="1"/>
</dbReference>
<dbReference type="InterPro" id="IPR036518">
    <property type="entry name" value="CobE/GbiG_C_sf"/>
</dbReference>
<dbReference type="EMBL" id="DUIH01000011">
    <property type="protein sequence ID" value="HIH69592.1"/>
    <property type="molecule type" value="Genomic_DNA"/>
</dbReference>
<accession>A0A832RUL9</accession>
<dbReference type="PANTHER" id="PTHR37477">
    <property type="entry name" value="COBALT-PRECORRIN-5A HYDROLASE"/>
    <property type="match status" value="1"/>
</dbReference>
<feature type="domain" description="CobE/GbiG C-terminal" evidence="1">
    <location>
        <begin position="115"/>
        <end position="229"/>
    </location>
</feature>
<sequence length="231" mass="24657">MRIAVVGFEKDVAALRRISEHLSAEVVLYTDGVWSTLVSYDCIVAYMPSGIVVRGMCPHLRSKWTDAAVVVVDKPMRYAIPILGGHHGANDVAHMLEGLGMTPVITTAMEYEEGLSIGVGCRRGIGAQEVLDALLSALAELDASPKDIRVIATAQLKKDEKGLIEAADTLKKPLMFASAEELNSISVPSGSRANIVGLNSVAEACSLLYSKHGELLLPKRVYGGVTVAISR</sequence>
<dbReference type="InterPro" id="IPR002750">
    <property type="entry name" value="CobE/GbiG_C"/>
</dbReference>